<name>A0AAU7W7X1_9MICO</name>
<dbReference type="AlphaFoldDB" id="A0AAU7W7X1"/>
<evidence type="ECO:0000256" key="1">
    <source>
        <dbReference type="SAM" id="MobiDB-lite"/>
    </source>
</evidence>
<organism evidence="2">
    <name type="scientific">Agromyces sp. G08B096</name>
    <dbReference type="NCBI Taxonomy" id="3156399"/>
    <lineage>
        <taxon>Bacteria</taxon>
        <taxon>Bacillati</taxon>
        <taxon>Actinomycetota</taxon>
        <taxon>Actinomycetes</taxon>
        <taxon>Micrococcales</taxon>
        <taxon>Microbacteriaceae</taxon>
        <taxon>Agromyces</taxon>
    </lineage>
</organism>
<evidence type="ECO:0000313" key="2">
    <source>
        <dbReference type="EMBL" id="XBX81993.1"/>
    </source>
</evidence>
<reference evidence="2" key="1">
    <citation type="submission" date="2024-05" db="EMBL/GenBank/DDBJ databases">
        <authorList>
            <person name="Yu L."/>
        </authorList>
    </citation>
    <scope>NUCLEOTIDE SEQUENCE</scope>
    <source>
        <strain evidence="2">G08B096</strain>
    </source>
</reference>
<proteinExistence type="predicted"/>
<gene>
    <name evidence="2" type="ORF">ABIQ69_15450</name>
</gene>
<feature type="compositionally biased region" description="Acidic residues" evidence="1">
    <location>
        <begin position="74"/>
        <end position="84"/>
    </location>
</feature>
<dbReference type="EMBL" id="CP158374">
    <property type="protein sequence ID" value="XBX81993.1"/>
    <property type="molecule type" value="Genomic_DNA"/>
</dbReference>
<evidence type="ECO:0008006" key="3">
    <source>
        <dbReference type="Google" id="ProtNLM"/>
    </source>
</evidence>
<feature type="compositionally biased region" description="Basic and acidic residues" evidence="1">
    <location>
        <begin position="85"/>
        <end position="97"/>
    </location>
</feature>
<feature type="region of interest" description="Disordered" evidence="1">
    <location>
        <begin position="71"/>
        <end position="97"/>
    </location>
</feature>
<dbReference type="RefSeq" id="WP_350348014.1">
    <property type="nucleotide sequence ID" value="NZ_CP158374.1"/>
</dbReference>
<sequence>MASFDFDSLTLGEVSIIEDLSGLSISAIAVAESPKGKALAALAMVAKRRSGEPTFTFNQAMALTLDEANAVIGLDDDEPAEDSDEGKGERSDESATE</sequence>
<accession>A0AAU7W7X1</accession>
<protein>
    <recommendedName>
        <fullName evidence="3">Tail assembly chaperone</fullName>
    </recommendedName>
</protein>